<protein>
    <submittedName>
        <fullName evidence="1">Uncharacterized protein</fullName>
    </submittedName>
</protein>
<gene>
    <name evidence="1" type="ORF">SH601_03555</name>
</gene>
<sequence>MKKSATINEVTVAFLSLTLVLLTLAWKSGSLIIGILALISLSINFFIDGWKEHKKGQSFFFAQSISRGIGIIGILTIVFIYL</sequence>
<comment type="caution">
    <text evidence="1">The sequence shown here is derived from an EMBL/GenBank/DDBJ whole genome shotgun (WGS) entry which is preliminary data.</text>
</comment>
<accession>A0ACC6M2D5</accession>
<name>A0ACC6M2D5_9BACI</name>
<dbReference type="Proteomes" id="UP001277972">
    <property type="component" value="Unassembled WGS sequence"/>
</dbReference>
<reference evidence="1" key="1">
    <citation type="submission" date="2023-11" db="EMBL/GenBank/DDBJ databases">
        <title>Gracilibacillus pellucida a moderately halophilic bacterium isolated from saline soil in Xinjiang province.</title>
        <authorList>
            <person name="Zhang Z."/>
            <person name="Tan F."/>
            <person name="Wang Y."/>
            <person name="Xia M."/>
        </authorList>
    </citation>
    <scope>NUCLEOTIDE SEQUENCE</scope>
    <source>
        <strain evidence="1">S3-1-1</strain>
    </source>
</reference>
<keyword evidence="2" id="KW-1185">Reference proteome</keyword>
<evidence type="ECO:0000313" key="1">
    <source>
        <dbReference type="EMBL" id="MDX8045053.1"/>
    </source>
</evidence>
<evidence type="ECO:0000313" key="2">
    <source>
        <dbReference type="Proteomes" id="UP001277972"/>
    </source>
</evidence>
<dbReference type="EMBL" id="JAWZSR010000002">
    <property type="protein sequence ID" value="MDX8045053.1"/>
    <property type="molecule type" value="Genomic_DNA"/>
</dbReference>
<proteinExistence type="predicted"/>
<organism evidence="1 2">
    <name type="scientific">Gracilibacillus pellucidus</name>
    <dbReference type="NCBI Taxonomy" id="3095368"/>
    <lineage>
        <taxon>Bacteria</taxon>
        <taxon>Bacillati</taxon>
        <taxon>Bacillota</taxon>
        <taxon>Bacilli</taxon>
        <taxon>Bacillales</taxon>
        <taxon>Bacillaceae</taxon>
        <taxon>Gracilibacillus</taxon>
    </lineage>
</organism>